<feature type="domain" description="TM2" evidence="7">
    <location>
        <begin position="110"/>
        <end position="160"/>
    </location>
</feature>
<feature type="transmembrane region" description="Helical" evidence="6">
    <location>
        <begin position="145"/>
        <end position="178"/>
    </location>
</feature>
<feature type="region of interest" description="Disordered" evidence="5">
    <location>
        <begin position="1"/>
        <end position="80"/>
    </location>
</feature>
<evidence type="ECO:0000256" key="1">
    <source>
        <dbReference type="ARBA" id="ARBA00004141"/>
    </source>
</evidence>
<feature type="compositionally biased region" description="Basic and acidic residues" evidence="5">
    <location>
        <begin position="1"/>
        <end position="18"/>
    </location>
</feature>
<dbReference type="EMBL" id="JAMTCG010000004">
    <property type="protein sequence ID" value="MCP2161332.1"/>
    <property type="molecule type" value="Genomic_DNA"/>
</dbReference>
<dbReference type="RefSeq" id="WP_253654898.1">
    <property type="nucleotide sequence ID" value="NZ_BAAAOE010000002.1"/>
</dbReference>
<keyword evidence="2 6" id="KW-0812">Transmembrane</keyword>
<comment type="caution">
    <text evidence="8">The sequence shown here is derived from an EMBL/GenBank/DDBJ whole genome shotgun (WGS) entry which is preliminary data.</text>
</comment>
<accession>A0ABT1H646</accession>
<feature type="compositionally biased region" description="Low complexity" evidence="5">
    <location>
        <begin position="62"/>
        <end position="80"/>
    </location>
</feature>
<evidence type="ECO:0000256" key="2">
    <source>
        <dbReference type="ARBA" id="ARBA00022692"/>
    </source>
</evidence>
<evidence type="ECO:0000256" key="4">
    <source>
        <dbReference type="ARBA" id="ARBA00023136"/>
    </source>
</evidence>
<sequence length="191" mass="20735">MSEQHPGDDRVSLGKGDPDPSAWTPAPEPYPPPAAYPPPTQPYPSSAPWGQTEQHPQAPYDQQLYGGQYSQPPQYAQQPYGQPAYTPGGYGYDPSAPYGRDPLTGQPLSDKSKVVAGLLQFFLGWLGIGRFYMGSTAIGVCQLVLFLVAVVTFVFIIGMFLWFALALWAFIDAIVILVGSPRDGQGLLLRS</sequence>
<evidence type="ECO:0000256" key="5">
    <source>
        <dbReference type="SAM" id="MobiDB-lite"/>
    </source>
</evidence>
<keyword evidence="4 6" id="KW-0472">Membrane</keyword>
<dbReference type="InterPro" id="IPR007829">
    <property type="entry name" value="TM2"/>
</dbReference>
<evidence type="ECO:0000256" key="3">
    <source>
        <dbReference type="ARBA" id="ARBA00022989"/>
    </source>
</evidence>
<gene>
    <name evidence="8" type="ORF">LX12_002527</name>
</gene>
<feature type="transmembrane region" description="Helical" evidence="6">
    <location>
        <begin position="114"/>
        <end position="133"/>
    </location>
</feature>
<comment type="subcellular location">
    <subcellularLocation>
        <location evidence="1">Membrane</location>
        <topology evidence="1">Multi-pass membrane protein</topology>
    </subcellularLocation>
</comment>
<dbReference type="Proteomes" id="UP001205740">
    <property type="component" value="Unassembled WGS sequence"/>
</dbReference>
<protein>
    <submittedName>
        <fullName evidence="8">TM2 domain-containing membrane protein YozV</fullName>
    </submittedName>
</protein>
<evidence type="ECO:0000259" key="7">
    <source>
        <dbReference type="Pfam" id="PF05154"/>
    </source>
</evidence>
<evidence type="ECO:0000256" key="6">
    <source>
        <dbReference type="SAM" id="Phobius"/>
    </source>
</evidence>
<evidence type="ECO:0000313" key="8">
    <source>
        <dbReference type="EMBL" id="MCP2161332.1"/>
    </source>
</evidence>
<reference evidence="8 9" key="1">
    <citation type="submission" date="2022-06" db="EMBL/GenBank/DDBJ databases">
        <title>Genomic Encyclopedia of Archaeal and Bacterial Type Strains, Phase II (KMG-II): from individual species to whole genera.</title>
        <authorList>
            <person name="Goeker M."/>
        </authorList>
    </citation>
    <scope>NUCLEOTIDE SEQUENCE [LARGE SCALE GENOMIC DNA]</scope>
    <source>
        <strain evidence="8 9">DSM 45037</strain>
    </source>
</reference>
<proteinExistence type="predicted"/>
<name>A0ABT1H646_9NOCA</name>
<dbReference type="Pfam" id="PF05154">
    <property type="entry name" value="TM2"/>
    <property type="match status" value="1"/>
</dbReference>
<evidence type="ECO:0000313" key="9">
    <source>
        <dbReference type="Proteomes" id="UP001205740"/>
    </source>
</evidence>
<keyword evidence="3 6" id="KW-1133">Transmembrane helix</keyword>
<organism evidence="8 9">
    <name type="scientific">Williamsia serinedens</name>
    <dbReference type="NCBI Taxonomy" id="391736"/>
    <lineage>
        <taxon>Bacteria</taxon>
        <taxon>Bacillati</taxon>
        <taxon>Actinomycetota</taxon>
        <taxon>Actinomycetes</taxon>
        <taxon>Mycobacteriales</taxon>
        <taxon>Nocardiaceae</taxon>
        <taxon>Williamsia</taxon>
    </lineage>
</organism>
<feature type="compositionally biased region" description="Pro residues" evidence="5">
    <location>
        <begin position="26"/>
        <end position="42"/>
    </location>
</feature>
<keyword evidence="9" id="KW-1185">Reference proteome</keyword>